<dbReference type="PANTHER" id="PTHR14150:SF12">
    <property type="entry name" value="U3 SMALL NUCLEOLAR RNA-ASSOCIATED PROTEIN 14 HOMOLOG A"/>
    <property type="match status" value="1"/>
</dbReference>
<feature type="compositionally biased region" description="Basic residues" evidence="4">
    <location>
        <begin position="428"/>
        <end position="444"/>
    </location>
</feature>
<feature type="compositionally biased region" description="Basic and acidic residues" evidence="4">
    <location>
        <begin position="56"/>
        <end position="82"/>
    </location>
</feature>
<keyword evidence="6" id="KW-1185">Reference proteome</keyword>
<feature type="compositionally biased region" description="Basic residues" evidence="4">
    <location>
        <begin position="481"/>
        <end position="495"/>
    </location>
</feature>
<feature type="compositionally biased region" description="Basic and acidic residues" evidence="4">
    <location>
        <begin position="469"/>
        <end position="480"/>
    </location>
</feature>
<feature type="compositionally biased region" description="Basic and acidic residues" evidence="4">
    <location>
        <begin position="515"/>
        <end position="526"/>
    </location>
</feature>
<evidence type="ECO:0000256" key="2">
    <source>
        <dbReference type="ARBA" id="ARBA00022553"/>
    </source>
</evidence>
<dbReference type="InterPro" id="IPR006709">
    <property type="entry name" value="SSU_processome_Utp14"/>
</dbReference>
<feature type="compositionally biased region" description="Acidic residues" evidence="4">
    <location>
        <begin position="459"/>
        <end position="468"/>
    </location>
</feature>
<feature type="compositionally biased region" description="Acidic residues" evidence="4">
    <location>
        <begin position="652"/>
        <end position="665"/>
    </location>
</feature>
<proteinExistence type="predicted"/>
<dbReference type="AlphaFoldDB" id="A0A084FZ23"/>
<evidence type="ECO:0000313" key="6">
    <source>
        <dbReference type="Proteomes" id="UP000028545"/>
    </source>
</evidence>
<feature type="compositionally biased region" description="Acidic residues" evidence="4">
    <location>
        <begin position="599"/>
        <end position="612"/>
    </location>
</feature>
<dbReference type="GO" id="GO:0006364">
    <property type="term" value="P:rRNA processing"/>
    <property type="evidence" value="ECO:0007669"/>
    <property type="project" value="InterPro"/>
</dbReference>
<comment type="subcellular location">
    <subcellularLocation>
        <location evidence="1">Nucleus</location>
        <location evidence="1">Nucleolus</location>
    </subcellularLocation>
</comment>
<evidence type="ECO:0000313" key="5">
    <source>
        <dbReference type="EMBL" id="KEZ40335.1"/>
    </source>
</evidence>
<feature type="compositionally biased region" description="Basic and acidic residues" evidence="4">
    <location>
        <begin position="699"/>
        <end position="708"/>
    </location>
</feature>
<feature type="compositionally biased region" description="Basic and acidic residues" evidence="4">
    <location>
        <begin position="546"/>
        <end position="559"/>
    </location>
</feature>
<dbReference type="Proteomes" id="UP000028545">
    <property type="component" value="Unassembled WGS sequence"/>
</dbReference>
<sequence>MAGRQAHGRAPTAKPLGKRAGKIQQQNQGKSKAKPKGGSKTRALNAFEIASEQFADGEKKRSGRNRILDIDDARPKHRRDAEEGSEGEDEGPRRKRARPSRPAQEDSDIEEGSDDEGNRWRLGGLAEDDEDSEIDSDEAFGESDNETFQGYAFRGSKSNQEKDGDDSDGEDDDESLGEDAIDLAQALDMAEEESGEDEEESGSDESDEDDSDADSEEDDGTDSDDDGVQDQDALKSLVAEFAGVDEDEDATKSTKPKIGLKDLGLFGIKDANMKKSLKLMTKEEKETRPGLSKKLDVPLPKRQQDRIDRKAAYEKTTETLDRWTETIKHNRRAEHLVFPLPQELPNAGLGNTEMQPLKPTDARTELEKTMFSLLDQSGLSLTKEKKKKPLISEEEHLQLSKQARQELLAERRLARELQSREAKKMARLKKIKSKAYHRIHKRQKQKEEIAAKEAMIEAGEIDSDDEREEQDRKRALERVGARHKNSKWAKSGSKVKRAVWDDDYRAGLVDMARRDEELRKRVEGRGAGENSDDDESVESGSDSEDDRERLRRELERAEAFDDGAPESKLMQLKFMKREEERLRQANDELVAQIKRDLDSDNDGDDVEEEDQGDVGRRKYGMGNAISATGPLSAAGQKASKNKARRQRKEEGGDVDAMDEDGDDGNDAGVTRDRRYIVQTDSIAGAWSTAEPRRKSKNKKNGEDVHPNEPLDLNSSILLAEGAPKPKPNTKSTKVKSRTEKPAVQFLEDGEDVDSGDDGEDLKLPFAIRDQDLIARAFAGDDVVAQFEQEKEELAEEQDDKVIDNTLPGWGSWAGDGISSREKKRNKGRFLTKIEGVKKQDRQDAKLDRVIINEKKIKKNDKYLATQLPHEFESRDQYEGTLRLPVGADWVTKETFQTGTKPRVIIKQGIIAPMSRPVI</sequence>
<name>A0A084FZ23_PSEDA</name>
<keyword evidence="2" id="KW-0597">Phosphoprotein</keyword>
<dbReference type="PANTHER" id="PTHR14150">
    <property type="entry name" value="U3 SMALL NUCLEOLAR RNA-ASSOCIATED PROTEIN 14"/>
    <property type="match status" value="1"/>
</dbReference>
<feature type="compositionally biased region" description="Acidic residues" evidence="4">
    <location>
        <begin position="747"/>
        <end position="757"/>
    </location>
</feature>
<feature type="region of interest" description="Disordered" evidence="4">
    <location>
        <begin position="1"/>
        <end position="235"/>
    </location>
</feature>
<dbReference type="KEGG" id="sapo:SAPIO_CDS8177"/>
<dbReference type="OrthoDB" id="277439at2759"/>
<evidence type="ECO:0000256" key="3">
    <source>
        <dbReference type="ARBA" id="ARBA00023242"/>
    </source>
</evidence>
<dbReference type="RefSeq" id="XP_016640134.1">
    <property type="nucleotide sequence ID" value="XM_016789871.1"/>
</dbReference>
<dbReference type="OMA" id="QVIEPMD"/>
<feature type="compositionally biased region" description="Acidic residues" evidence="4">
    <location>
        <begin position="105"/>
        <end position="115"/>
    </location>
</feature>
<dbReference type="GO" id="GO:0032040">
    <property type="term" value="C:small-subunit processome"/>
    <property type="evidence" value="ECO:0007669"/>
    <property type="project" value="InterPro"/>
</dbReference>
<keyword evidence="3" id="KW-0539">Nucleus</keyword>
<dbReference type="Pfam" id="PF04615">
    <property type="entry name" value="Utp14"/>
    <property type="match status" value="1"/>
</dbReference>
<feature type="region of interest" description="Disordered" evidence="4">
    <location>
        <begin position="428"/>
        <end position="495"/>
    </location>
</feature>
<reference evidence="5 6" key="1">
    <citation type="journal article" date="2014" name="Genome Announc.">
        <title>Draft genome sequence of the pathogenic fungus Scedosporium apiospermum.</title>
        <authorList>
            <person name="Vandeputte P."/>
            <person name="Ghamrawi S."/>
            <person name="Rechenmann M."/>
            <person name="Iltis A."/>
            <person name="Giraud S."/>
            <person name="Fleury M."/>
            <person name="Thornton C."/>
            <person name="Delhaes L."/>
            <person name="Meyer W."/>
            <person name="Papon N."/>
            <person name="Bouchara J.P."/>
        </authorList>
    </citation>
    <scope>NUCLEOTIDE SEQUENCE [LARGE SCALE GENOMIC DNA]</scope>
    <source>
        <strain evidence="5 6">IHEM 14462</strain>
    </source>
</reference>
<dbReference type="VEuPathDB" id="FungiDB:SAPIO_CDS8177"/>
<evidence type="ECO:0000256" key="4">
    <source>
        <dbReference type="SAM" id="MobiDB-lite"/>
    </source>
</evidence>
<feature type="compositionally biased region" description="Acidic residues" evidence="4">
    <location>
        <begin position="163"/>
        <end position="181"/>
    </location>
</feature>
<feature type="region of interest" description="Disordered" evidence="4">
    <location>
        <begin position="593"/>
        <end position="757"/>
    </location>
</feature>
<feature type="compositionally biased region" description="Basic and acidic residues" evidence="4">
    <location>
        <begin position="445"/>
        <end position="455"/>
    </location>
</feature>
<comment type="caution">
    <text evidence="5">The sequence shown here is derived from an EMBL/GenBank/DDBJ whole genome shotgun (WGS) entry which is preliminary data.</text>
</comment>
<organism evidence="5 6">
    <name type="scientific">Pseudallescheria apiosperma</name>
    <name type="common">Scedosporium apiospermum</name>
    <dbReference type="NCBI Taxonomy" id="563466"/>
    <lineage>
        <taxon>Eukaryota</taxon>
        <taxon>Fungi</taxon>
        <taxon>Dikarya</taxon>
        <taxon>Ascomycota</taxon>
        <taxon>Pezizomycotina</taxon>
        <taxon>Sordariomycetes</taxon>
        <taxon>Hypocreomycetidae</taxon>
        <taxon>Microascales</taxon>
        <taxon>Microascaceae</taxon>
        <taxon>Scedosporium</taxon>
    </lineage>
</organism>
<accession>A0A084FZ23</accession>
<gene>
    <name evidence="5" type="ORF">SAPIO_CDS8177</name>
</gene>
<dbReference type="HOGENOM" id="CLU_003783_0_0_1"/>
<dbReference type="GeneID" id="27727249"/>
<feature type="compositionally biased region" description="Basic and acidic residues" evidence="4">
    <location>
        <begin position="280"/>
        <end position="296"/>
    </location>
</feature>
<feature type="region of interest" description="Disordered" evidence="4">
    <location>
        <begin position="515"/>
        <end position="572"/>
    </location>
</feature>
<feature type="compositionally biased region" description="Acidic residues" evidence="4">
    <location>
        <begin position="189"/>
        <end position="229"/>
    </location>
</feature>
<dbReference type="EMBL" id="JOWA01000121">
    <property type="protein sequence ID" value="KEZ40335.1"/>
    <property type="molecule type" value="Genomic_DNA"/>
</dbReference>
<feature type="compositionally biased region" description="Acidic residues" evidence="4">
    <location>
        <begin position="126"/>
        <end position="145"/>
    </location>
</feature>
<evidence type="ECO:0000256" key="1">
    <source>
        <dbReference type="ARBA" id="ARBA00004604"/>
    </source>
</evidence>
<feature type="region of interest" description="Disordered" evidence="4">
    <location>
        <begin position="280"/>
        <end position="308"/>
    </location>
</feature>
<protein>
    <submittedName>
        <fullName evidence="5">Uncharacterized protein</fullName>
    </submittedName>
</protein>
<feature type="region of interest" description="Disordered" evidence="4">
    <location>
        <begin position="338"/>
        <end position="357"/>
    </location>
</feature>
<feature type="compositionally biased region" description="Acidic residues" evidence="4">
    <location>
        <begin position="530"/>
        <end position="545"/>
    </location>
</feature>